<sequence length="119" mass="13352">MHIKPSSRILLNAPVYHHFWFHHIIQSQLHIALLEVSSYPPTSNSMVLKNTPYLPPPASSVNPTFLRYSTITNSSERDAISHTDRFERLRESRNNLESAEGGFEGPMDGSSTSLSGSTR</sequence>
<gene>
    <name evidence="2" type="ORF">AOQ84DRAFT_374417</name>
</gene>
<proteinExistence type="predicted"/>
<organism evidence="2 3">
    <name type="scientific">Glonium stellatum</name>
    <dbReference type="NCBI Taxonomy" id="574774"/>
    <lineage>
        <taxon>Eukaryota</taxon>
        <taxon>Fungi</taxon>
        <taxon>Dikarya</taxon>
        <taxon>Ascomycota</taxon>
        <taxon>Pezizomycotina</taxon>
        <taxon>Dothideomycetes</taxon>
        <taxon>Pleosporomycetidae</taxon>
        <taxon>Gloniales</taxon>
        <taxon>Gloniaceae</taxon>
        <taxon>Glonium</taxon>
    </lineage>
</organism>
<evidence type="ECO:0000256" key="1">
    <source>
        <dbReference type="SAM" id="MobiDB-lite"/>
    </source>
</evidence>
<evidence type="ECO:0000313" key="3">
    <source>
        <dbReference type="Proteomes" id="UP000250140"/>
    </source>
</evidence>
<reference evidence="2 3" key="1">
    <citation type="journal article" date="2016" name="Nat. Commun.">
        <title>Ectomycorrhizal ecology is imprinted in the genome of the dominant symbiotic fungus Cenococcum geophilum.</title>
        <authorList>
            <consortium name="DOE Joint Genome Institute"/>
            <person name="Peter M."/>
            <person name="Kohler A."/>
            <person name="Ohm R.A."/>
            <person name="Kuo A."/>
            <person name="Krutzmann J."/>
            <person name="Morin E."/>
            <person name="Arend M."/>
            <person name="Barry K.W."/>
            <person name="Binder M."/>
            <person name="Choi C."/>
            <person name="Clum A."/>
            <person name="Copeland A."/>
            <person name="Grisel N."/>
            <person name="Haridas S."/>
            <person name="Kipfer T."/>
            <person name="LaButti K."/>
            <person name="Lindquist E."/>
            <person name="Lipzen A."/>
            <person name="Maire R."/>
            <person name="Meier B."/>
            <person name="Mihaltcheva S."/>
            <person name="Molinier V."/>
            <person name="Murat C."/>
            <person name="Poggeler S."/>
            <person name="Quandt C.A."/>
            <person name="Sperisen C."/>
            <person name="Tritt A."/>
            <person name="Tisserant E."/>
            <person name="Crous P.W."/>
            <person name="Henrissat B."/>
            <person name="Nehls U."/>
            <person name="Egli S."/>
            <person name="Spatafora J.W."/>
            <person name="Grigoriev I.V."/>
            <person name="Martin F.M."/>
        </authorList>
    </citation>
    <scope>NUCLEOTIDE SEQUENCE [LARGE SCALE GENOMIC DNA]</scope>
    <source>
        <strain evidence="2 3">CBS 207.34</strain>
    </source>
</reference>
<keyword evidence="3" id="KW-1185">Reference proteome</keyword>
<feature type="compositionally biased region" description="Basic and acidic residues" evidence="1">
    <location>
        <begin position="78"/>
        <end position="94"/>
    </location>
</feature>
<dbReference type="Proteomes" id="UP000250140">
    <property type="component" value="Unassembled WGS sequence"/>
</dbReference>
<accession>A0A8E2F5U8</accession>
<dbReference type="AlphaFoldDB" id="A0A8E2F5U8"/>
<name>A0A8E2F5U8_9PEZI</name>
<evidence type="ECO:0000313" key="2">
    <source>
        <dbReference type="EMBL" id="OCL10989.1"/>
    </source>
</evidence>
<feature type="region of interest" description="Disordered" evidence="1">
    <location>
        <begin position="78"/>
        <end position="119"/>
    </location>
</feature>
<feature type="compositionally biased region" description="Polar residues" evidence="1">
    <location>
        <begin position="109"/>
        <end position="119"/>
    </location>
</feature>
<dbReference type="EMBL" id="KV749130">
    <property type="protein sequence ID" value="OCL10989.1"/>
    <property type="molecule type" value="Genomic_DNA"/>
</dbReference>
<protein>
    <submittedName>
        <fullName evidence="2">Uncharacterized protein</fullName>
    </submittedName>
</protein>